<dbReference type="PANTHER" id="PTHR11879">
    <property type="entry name" value="ASPARTATE AMINOTRANSFERASE"/>
    <property type="match status" value="1"/>
</dbReference>
<evidence type="ECO:0000256" key="2">
    <source>
        <dbReference type="ARBA" id="ARBA00007441"/>
    </source>
</evidence>
<dbReference type="GO" id="GO:0030170">
    <property type="term" value="F:pyridoxal phosphate binding"/>
    <property type="evidence" value="ECO:0007669"/>
    <property type="project" value="InterPro"/>
</dbReference>
<feature type="domain" description="Aminotransferase class I/classII large" evidence="7">
    <location>
        <begin position="56"/>
        <end position="407"/>
    </location>
</feature>
<dbReference type="GO" id="GO:0008483">
    <property type="term" value="F:transaminase activity"/>
    <property type="evidence" value="ECO:0007669"/>
    <property type="project" value="UniProtKB-KW"/>
</dbReference>
<dbReference type="KEGG" id="tbk:HF295_06145"/>
<accession>A0A7L6N2F7</accession>
<comment type="similarity">
    <text evidence="2">Belongs to the class-I pyridoxal-phosphate-dependent aminotransferase family.</text>
</comment>
<evidence type="ECO:0000259" key="7">
    <source>
        <dbReference type="Pfam" id="PF00155"/>
    </source>
</evidence>
<dbReference type="GO" id="GO:0042802">
    <property type="term" value="F:identical protein binding"/>
    <property type="evidence" value="ECO:0007669"/>
    <property type="project" value="TreeGrafter"/>
</dbReference>
<reference evidence="8 9" key="1">
    <citation type="submission" date="2020-04" db="EMBL/GenBank/DDBJ databases">
        <authorList>
            <person name="Zheng R.K."/>
            <person name="Sun C.M."/>
        </authorList>
    </citation>
    <scope>NUCLEOTIDE SEQUENCE [LARGE SCALE GENOMIC DNA]</scope>
    <source>
        <strain evidence="9">zrk29</strain>
    </source>
</reference>
<evidence type="ECO:0000256" key="4">
    <source>
        <dbReference type="ARBA" id="ARBA00022576"/>
    </source>
</evidence>
<dbReference type="InterPro" id="IPR015422">
    <property type="entry name" value="PyrdxlP-dep_Trfase_small"/>
</dbReference>
<evidence type="ECO:0000313" key="9">
    <source>
        <dbReference type="Proteomes" id="UP000512167"/>
    </source>
</evidence>
<dbReference type="SUPFAM" id="SSF53383">
    <property type="entry name" value="PLP-dependent transferases"/>
    <property type="match status" value="1"/>
</dbReference>
<evidence type="ECO:0000256" key="5">
    <source>
        <dbReference type="ARBA" id="ARBA00022679"/>
    </source>
</evidence>
<keyword evidence="4 8" id="KW-0032">Aminotransferase</keyword>
<dbReference type="RefSeq" id="WP_312031289.1">
    <property type="nucleotide sequence ID" value="NZ_CP051151.1"/>
</dbReference>
<dbReference type="GO" id="GO:0006520">
    <property type="term" value="P:amino acid metabolic process"/>
    <property type="evidence" value="ECO:0007669"/>
    <property type="project" value="InterPro"/>
</dbReference>
<evidence type="ECO:0000256" key="3">
    <source>
        <dbReference type="ARBA" id="ARBA00011738"/>
    </source>
</evidence>
<dbReference type="Gene3D" id="3.90.1150.10">
    <property type="entry name" value="Aspartate Aminotransferase, domain 1"/>
    <property type="match status" value="1"/>
</dbReference>
<gene>
    <name evidence="8" type="ORF">HF295_06145</name>
</gene>
<dbReference type="AlphaFoldDB" id="A0A7L6N2F7"/>
<dbReference type="Proteomes" id="UP000512167">
    <property type="component" value="Chromosome"/>
</dbReference>
<dbReference type="PANTHER" id="PTHR11879:SF22">
    <property type="entry name" value="ASPARTATE AMINOTRANSFERASE, MITOCHONDRIAL"/>
    <property type="match status" value="1"/>
</dbReference>
<protein>
    <submittedName>
        <fullName evidence="8">Aminotransferase class I/II-fold pyridoxal phosphate-dependent enzyme</fullName>
    </submittedName>
</protein>
<proteinExistence type="inferred from homology"/>
<dbReference type="InterPro" id="IPR015421">
    <property type="entry name" value="PyrdxlP-dep_Trfase_major"/>
</dbReference>
<dbReference type="InterPro" id="IPR000796">
    <property type="entry name" value="Asp_trans"/>
</dbReference>
<keyword evidence="5 8" id="KW-0808">Transferase</keyword>
<comment type="cofactor">
    <cofactor evidence="1">
        <name>pyridoxal 5'-phosphate</name>
        <dbReference type="ChEBI" id="CHEBI:597326"/>
    </cofactor>
</comment>
<evidence type="ECO:0000256" key="6">
    <source>
        <dbReference type="ARBA" id="ARBA00022898"/>
    </source>
</evidence>
<keyword evidence="9" id="KW-1185">Reference proteome</keyword>
<dbReference type="Gene3D" id="3.40.640.10">
    <property type="entry name" value="Type I PLP-dependent aspartate aminotransferase-like (Major domain)"/>
    <property type="match status" value="1"/>
</dbReference>
<comment type="subunit">
    <text evidence="3">Homodimer.</text>
</comment>
<dbReference type="Pfam" id="PF00155">
    <property type="entry name" value="Aminotran_1_2"/>
    <property type="match status" value="1"/>
</dbReference>
<dbReference type="InterPro" id="IPR004839">
    <property type="entry name" value="Aminotransferase_I/II_large"/>
</dbReference>
<organism evidence="8 9">
    <name type="scientific">Hujiaoplasma nucleasis</name>
    <dbReference type="NCBI Taxonomy" id="2725268"/>
    <lineage>
        <taxon>Bacteria</taxon>
        <taxon>Bacillati</taxon>
        <taxon>Mycoplasmatota</taxon>
        <taxon>Mollicutes</taxon>
        <taxon>Candidatus Izemoplasmatales</taxon>
        <taxon>Hujiaoplasmataceae</taxon>
        <taxon>Hujiaoplasma</taxon>
    </lineage>
</organism>
<sequence>MSKRIVGSHAEYKRLESNILQISQEAKAQKKVYDDVIDATVGMLHHENGDVFKYQVVDDVLKMLSDEETYNYAPVRGKKTFTEGVLNWVFDKNADMIRNDFKYSIIPTTGGSGAISNTFFNFNDFGQKILLPNYYWSPYKNFALEANVELETYPMYDENSRFNIKAFREAALKLAKEQGRLSTLINDPANNPTGLCMDKEDWIEVIKVLNEVDELGYPVILIHDIAYIDFQMKDTQFSREIFETYKNLNNDVLAVVVFSGSKSFSMYGFRVGAQIGISKSQEVIDNFTRVGDYSVRGRFSSVSQPGMNVIDHIFNNKEYLDKYKTELEIGRKLLKDRAALFLKEAEAHKLDILPYCGGFFISVPTKNKNIFEDLKKDRVFVIAMQDIIRIAISSLPISDIPELVKKIKKHI</sequence>
<keyword evidence="6" id="KW-0663">Pyridoxal phosphate</keyword>
<dbReference type="InterPro" id="IPR015424">
    <property type="entry name" value="PyrdxlP-dep_Trfase"/>
</dbReference>
<name>A0A7L6N2F7_9MOLU</name>
<dbReference type="CDD" id="cd00609">
    <property type="entry name" value="AAT_like"/>
    <property type="match status" value="1"/>
</dbReference>
<evidence type="ECO:0000313" key="8">
    <source>
        <dbReference type="EMBL" id="QLY40450.1"/>
    </source>
</evidence>
<dbReference type="EMBL" id="CP051151">
    <property type="protein sequence ID" value="QLY40450.1"/>
    <property type="molecule type" value="Genomic_DNA"/>
</dbReference>
<evidence type="ECO:0000256" key="1">
    <source>
        <dbReference type="ARBA" id="ARBA00001933"/>
    </source>
</evidence>